<name>F1T422_9ACTN</name>
<dbReference type="InterPro" id="IPR045540">
    <property type="entry name" value="YegS/DAGK_C"/>
</dbReference>
<keyword evidence="6" id="KW-0067">ATP-binding</keyword>
<dbReference type="InterPro" id="IPR050187">
    <property type="entry name" value="Lipid_Phosphate_FormReg"/>
</dbReference>
<dbReference type="eggNOG" id="COG1597">
    <property type="taxonomic scope" value="Bacteria"/>
</dbReference>
<comment type="cofactor">
    <cofactor evidence="1">
        <name>Mg(2+)</name>
        <dbReference type="ChEBI" id="CHEBI:18420"/>
    </cofactor>
</comment>
<evidence type="ECO:0000256" key="5">
    <source>
        <dbReference type="ARBA" id="ARBA00022777"/>
    </source>
</evidence>
<dbReference type="OrthoDB" id="142078at2"/>
<keyword evidence="8" id="KW-1208">Phospholipid metabolism</keyword>
<proteinExistence type="inferred from homology"/>
<feature type="domain" description="DAGKc" evidence="9">
    <location>
        <begin position="4"/>
        <end position="140"/>
    </location>
</feature>
<dbReference type="AlphaFoldDB" id="F1T422"/>
<dbReference type="Gene3D" id="3.40.50.10330">
    <property type="entry name" value="Probable inorganic polyphosphate/atp-NAD kinase, domain 1"/>
    <property type="match status" value="1"/>
</dbReference>
<evidence type="ECO:0000256" key="8">
    <source>
        <dbReference type="ARBA" id="ARBA00023264"/>
    </source>
</evidence>
<evidence type="ECO:0000256" key="1">
    <source>
        <dbReference type="ARBA" id="ARBA00001946"/>
    </source>
</evidence>
<dbReference type="RefSeq" id="WP_006302563.1">
    <property type="nucleotide sequence ID" value="NZ_ACGK02000001.1"/>
</dbReference>
<sequence>MPNLNLGRTLVIANPASHSGRGHAAAMRAQRFFNSYSSISTSFEMLLTKGPKDATLMAEDAQDYDTVIALGGDGVIHETINGLMNIPSDKRPTLAVIPMGSGNDFARTLNATYNAPDTSLAEIFSGHHRNFDLGKITNELGESTYFMETLSFGLDAAVSVDTTIRRADHAKQEGSALFATSGLKIMARGHKGYQAHLSLSTNQSYDLPCIVLVANIGPTYGGGFMICPDARPNDGLLSMCFNTKRPSIPHLLALFGLARTGLHTHSSIITTAEVTSFEVSFSDPLVPCQTDGEVFQGQSYKVSICPHELDVIVPAQCRW</sequence>
<keyword evidence="7" id="KW-0444">Lipid biosynthesis</keyword>
<gene>
    <name evidence="10" type="ORF">HMPREF0091_10413</name>
</gene>
<evidence type="ECO:0000256" key="7">
    <source>
        <dbReference type="ARBA" id="ARBA00023209"/>
    </source>
</evidence>
<dbReference type="Gene3D" id="2.60.200.40">
    <property type="match status" value="1"/>
</dbReference>
<comment type="similarity">
    <text evidence="2">Belongs to the diacylglycerol/lipid kinase family.</text>
</comment>
<evidence type="ECO:0000313" key="10">
    <source>
        <dbReference type="EMBL" id="EGF23466.1"/>
    </source>
</evidence>
<dbReference type="GO" id="GO:0016301">
    <property type="term" value="F:kinase activity"/>
    <property type="evidence" value="ECO:0007669"/>
    <property type="project" value="UniProtKB-KW"/>
</dbReference>
<evidence type="ECO:0000259" key="9">
    <source>
        <dbReference type="PROSITE" id="PS50146"/>
    </source>
</evidence>
<dbReference type="GeneID" id="93210027"/>
<evidence type="ECO:0000256" key="3">
    <source>
        <dbReference type="ARBA" id="ARBA00022679"/>
    </source>
</evidence>
<evidence type="ECO:0000256" key="2">
    <source>
        <dbReference type="ARBA" id="ARBA00005983"/>
    </source>
</evidence>
<dbReference type="InterPro" id="IPR016064">
    <property type="entry name" value="NAD/diacylglycerol_kinase_sf"/>
</dbReference>
<keyword evidence="4" id="KW-0547">Nucleotide-binding</keyword>
<evidence type="ECO:0000256" key="4">
    <source>
        <dbReference type="ARBA" id="ARBA00022741"/>
    </source>
</evidence>
<evidence type="ECO:0000313" key="11">
    <source>
        <dbReference type="Proteomes" id="UP000005947"/>
    </source>
</evidence>
<dbReference type="InterPro" id="IPR017438">
    <property type="entry name" value="ATP-NAD_kinase_N"/>
</dbReference>
<comment type="caution">
    <text evidence="10">The sequence shown here is derived from an EMBL/GenBank/DDBJ whole genome shotgun (WGS) entry which is preliminary data.</text>
</comment>
<dbReference type="GO" id="GO:0008654">
    <property type="term" value="P:phospholipid biosynthetic process"/>
    <property type="evidence" value="ECO:0007669"/>
    <property type="project" value="UniProtKB-KW"/>
</dbReference>
<dbReference type="EMBL" id="ACGK02000001">
    <property type="protein sequence ID" value="EGF23466.1"/>
    <property type="molecule type" value="Genomic_DNA"/>
</dbReference>
<evidence type="ECO:0000256" key="6">
    <source>
        <dbReference type="ARBA" id="ARBA00022840"/>
    </source>
</evidence>
<dbReference type="Pfam" id="PF19279">
    <property type="entry name" value="YegS_C"/>
    <property type="match status" value="1"/>
</dbReference>
<dbReference type="PROSITE" id="PS50146">
    <property type="entry name" value="DAGK"/>
    <property type="match status" value="1"/>
</dbReference>
<reference evidence="10 11" key="1">
    <citation type="submission" date="2011-02" db="EMBL/GenBank/DDBJ databases">
        <authorList>
            <person name="Muzny D."/>
            <person name="Qin X."/>
            <person name="Buhay C."/>
            <person name="Dugan-Rocha S."/>
            <person name="Ding Y."/>
            <person name="Chen G."/>
            <person name="Hawes A."/>
            <person name="Holder M."/>
            <person name="Jhangiani S."/>
            <person name="Johnson A."/>
            <person name="Khan Z."/>
            <person name="Li Z."/>
            <person name="Liu W."/>
            <person name="Liu X."/>
            <person name="Perez L."/>
            <person name="Shen H."/>
            <person name="Wang Q."/>
            <person name="Watt J."/>
            <person name="Xi L."/>
            <person name="Xin Y."/>
            <person name="Zhou J."/>
            <person name="Deng J."/>
            <person name="Jiang H."/>
            <person name="Liu Y."/>
            <person name="Qu J."/>
            <person name="Song X.-Z."/>
            <person name="Zhang L."/>
            <person name="Villasana D."/>
            <person name="Johnson A."/>
            <person name="Liu J."/>
            <person name="Liyanage D."/>
            <person name="Lorensuhewa L."/>
            <person name="Robinson T."/>
            <person name="Song A."/>
            <person name="Song B.-B."/>
            <person name="Dinh H."/>
            <person name="Thornton R."/>
            <person name="Coyle M."/>
            <person name="Francisco L."/>
            <person name="Jackson L."/>
            <person name="Javaid M."/>
            <person name="Korchina V."/>
            <person name="Kovar C."/>
            <person name="Mata R."/>
            <person name="Mathew T."/>
            <person name="Ngo R."/>
            <person name="Nguyen L."/>
            <person name="Nguyen N."/>
            <person name="Okwuonu G."/>
            <person name="Ongeri F."/>
            <person name="Pham C."/>
            <person name="Simmons D."/>
            <person name="Wilczek-Boney K."/>
            <person name="Hale W."/>
            <person name="Jakkamsetti A."/>
            <person name="Pham P."/>
            <person name="Ruth R."/>
            <person name="San Lucas F."/>
            <person name="Warren J."/>
            <person name="Zhang J."/>
            <person name="Zhao Z."/>
            <person name="Zhou C."/>
            <person name="Zhu D."/>
            <person name="Lee S."/>
            <person name="Bess C."/>
            <person name="Blankenburg K."/>
            <person name="Forbes L."/>
            <person name="Fu Q."/>
            <person name="Gubbala S."/>
            <person name="Hirani K."/>
            <person name="Jayaseelan J.C."/>
            <person name="Lara F."/>
            <person name="Munidasa M."/>
            <person name="Palculict T."/>
            <person name="Patil S."/>
            <person name="Pu L.-L."/>
            <person name="Saada N."/>
            <person name="Tang L."/>
            <person name="Weissenberger G."/>
            <person name="Zhu Y."/>
            <person name="Hemphill L."/>
            <person name="Shang Y."/>
            <person name="Youmans B."/>
            <person name="Ayvaz T."/>
            <person name="Ross M."/>
            <person name="Santibanez J."/>
            <person name="Aqrawi P."/>
            <person name="Gross S."/>
            <person name="Joshi V."/>
            <person name="Fowler G."/>
            <person name="Nazareth L."/>
            <person name="Reid J."/>
            <person name="Worley K."/>
            <person name="Petrosino J."/>
            <person name="Highlander S."/>
            <person name="Gibbs R."/>
        </authorList>
    </citation>
    <scope>NUCLEOTIDE SEQUENCE [LARGE SCALE GENOMIC DNA]</scope>
    <source>
        <strain evidence="10 11">DSM 15829</strain>
    </source>
</reference>
<keyword evidence="11" id="KW-1185">Reference proteome</keyword>
<accession>F1T422</accession>
<organism evidence="10 11">
    <name type="scientific">Fannyhessea vaginae DSM 15829</name>
    <dbReference type="NCBI Taxonomy" id="525256"/>
    <lineage>
        <taxon>Bacteria</taxon>
        <taxon>Bacillati</taxon>
        <taxon>Actinomycetota</taxon>
        <taxon>Coriobacteriia</taxon>
        <taxon>Coriobacteriales</taxon>
        <taxon>Atopobiaceae</taxon>
        <taxon>Fannyhessea</taxon>
    </lineage>
</organism>
<dbReference type="EC" id="2.7.1.-" evidence="10"/>
<dbReference type="PANTHER" id="PTHR12358:SF54">
    <property type="entry name" value="SPHINGOSINE KINASE RELATED PROTEIN"/>
    <property type="match status" value="1"/>
</dbReference>
<dbReference type="SUPFAM" id="SSF111331">
    <property type="entry name" value="NAD kinase/diacylglycerol kinase-like"/>
    <property type="match status" value="1"/>
</dbReference>
<dbReference type="Proteomes" id="UP000005947">
    <property type="component" value="Unassembled WGS sequence"/>
</dbReference>
<keyword evidence="3 10" id="KW-0808">Transferase</keyword>
<keyword evidence="7" id="KW-0443">Lipid metabolism</keyword>
<dbReference type="SMART" id="SM00046">
    <property type="entry name" value="DAGKc"/>
    <property type="match status" value="1"/>
</dbReference>
<keyword evidence="5 10" id="KW-0418">Kinase</keyword>
<dbReference type="GO" id="GO:0005524">
    <property type="term" value="F:ATP binding"/>
    <property type="evidence" value="ECO:0007669"/>
    <property type="project" value="UniProtKB-KW"/>
</dbReference>
<keyword evidence="7" id="KW-0594">Phospholipid biosynthesis</keyword>
<dbReference type="InterPro" id="IPR001206">
    <property type="entry name" value="Diacylglycerol_kinase_cat_dom"/>
</dbReference>
<dbReference type="PANTHER" id="PTHR12358">
    <property type="entry name" value="SPHINGOSINE KINASE"/>
    <property type="match status" value="1"/>
</dbReference>
<protein>
    <submittedName>
        <fullName evidence="10">Lipid kinase, YegS/Rv2252/BmrU family</fullName>
        <ecNumber evidence="10">2.7.1.-</ecNumber>
    </submittedName>
</protein>
<dbReference type="Pfam" id="PF00781">
    <property type="entry name" value="DAGK_cat"/>
    <property type="match status" value="1"/>
</dbReference>